<proteinExistence type="predicted"/>
<name>A0AB33K5Q9_9ACTN</name>
<evidence type="ECO:0000313" key="2">
    <source>
        <dbReference type="EMBL" id="BFP50131.1"/>
    </source>
</evidence>
<sequence>MSSDRAEAEAVVFVQIEEATEEAAQAVQGTLRSRWATGGFEPLDPLPGDWRFGVDTARPLRGAPVVVLAPTGSGDLLVRLRSASGDGTAQLAVAQLLVESFHCTNASAEDREAGRAGDLTLRVDPEQPAGPLTAG</sequence>
<keyword evidence="2" id="KW-0614">Plasmid</keyword>
<dbReference type="EMBL" id="AP035882">
    <property type="protein sequence ID" value="BFP50131.1"/>
    <property type="molecule type" value="Genomic_DNA"/>
</dbReference>
<dbReference type="AlphaFoldDB" id="A0AB33K5Q9"/>
<geneLocation type="plasmid" evidence="2">
    <name>pCMC57_01</name>
</geneLocation>
<dbReference type="KEGG" id="kic:KCMC57_64990"/>
<dbReference type="RefSeq" id="WP_407992367.1">
    <property type="nucleotide sequence ID" value="NZ_AP035882.1"/>
</dbReference>
<feature type="compositionally biased region" description="Basic and acidic residues" evidence="1">
    <location>
        <begin position="108"/>
        <end position="125"/>
    </location>
</feature>
<evidence type="ECO:0000256" key="1">
    <source>
        <dbReference type="SAM" id="MobiDB-lite"/>
    </source>
</evidence>
<feature type="region of interest" description="Disordered" evidence="1">
    <location>
        <begin position="108"/>
        <end position="135"/>
    </location>
</feature>
<accession>A0AB33K5Q9</accession>
<protein>
    <submittedName>
        <fullName evidence="2">Uncharacterized protein</fullName>
    </submittedName>
</protein>
<organism evidence="2">
    <name type="scientific">Kitasatospora sp. CMC57</name>
    <dbReference type="NCBI Taxonomy" id="3231513"/>
    <lineage>
        <taxon>Bacteria</taxon>
        <taxon>Bacillati</taxon>
        <taxon>Actinomycetota</taxon>
        <taxon>Actinomycetes</taxon>
        <taxon>Kitasatosporales</taxon>
        <taxon>Streptomycetaceae</taxon>
        <taxon>Kitasatospora</taxon>
    </lineage>
</organism>
<reference evidence="2" key="1">
    <citation type="submission" date="2024-07" db="EMBL/GenBank/DDBJ databases">
        <title>Complete genome sequences of cellulolytic bacteria, Kitasatospora sp. CMC57 and Streptomyces sp. CMC78, isolated from Japanese agricultural soil.</title>
        <authorList>
            <person name="Hashimoto T."/>
            <person name="Ito M."/>
            <person name="Iwamoto M."/>
            <person name="Fukahori D."/>
            <person name="Shoda T."/>
            <person name="Sakoda M."/>
            <person name="Morohoshi T."/>
            <person name="Mitsuboshi M."/>
            <person name="Nishizawa T."/>
        </authorList>
    </citation>
    <scope>NUCLEOTIDE SEQUENCE</scope>
    <source>
        <strain evidence="2">CMC57</strain>
        <plasmid evidence="2">pCMC57_01</plasmid>
    </source>
</reference>
<gene>
    <name evidence="2" type="ORF">KCMC57_64990</name>
</gene>